<keyword evidence="13" id="KW-1185">Reference proteome</keyword>
<keyword evidence="8" id="KW-0560">Oxidoreductase</keyword>
<evidence type="ECO:0000313" key="13">
    <source>
        <dbReference type="Proteomes" id="UP000236333"/>
    </source>
</evidence>
<dbReference type="GO" id="GO:0006809">
    <property type="term" value="P:nitric oxide biosynthetic process"/>
    <property type="evidence" value="ECO:0007669"/>
    <property type="project" value="InterPro"/>
</dbReference>
<name>A0A2J7ZMR9_9CHLO</name>
<dbReference type="PANTHER" id="PTHR43410:SF1">
    <property type="entry name" value="NITRIC OXIDE SYNTHASE"/>
    <property type="match status" value="1"/>
</dbReference>
<keyword evidence="6" id="KW-0479">Metal-binding</keyword>
<dbReference type="AlphaFoldDB" id="A0A2J7ZMR9"/>
<evidence type="ECO:0000256" key="8">
    <source>
        <dbReference type="ARBA" id="ARBA00023002"/>
    </source>
</evidence>
<evidence type="ECO:0000256" key="4">
    <source>
        <dbReference type="ARBA" id="ARBA00022617"/>
    </source>
</evidence>
<evidence type="ECO:0000256" key="5">
    <source>
        <dbReference type="ARBA" id="ARBA00022643"/>
    </source>
</evidence>
<feature type="region of interest" description="Disordered" evidence="10">
    <location>
        <begin position="1"/>
        <end position="25"/>
    </location>
</feature>
<comment type="caution">
    <text evidence="12">The sequence shown here is derived from an EMBL/GenBank/DDBJ whole genome shotgun (WGS) entry which is preliminary data.</text>
</comment>
<feature type="domain" description="Nitric oxide synthase (NOS)" evidence="11">
    <location>
        <begin position="27"/>
        <end position="267"/>
    </location>
</feature>
<dbReference type="SMR" id="A0A2J7ZMR9"/>
<evidence type="ECO:0000256" key="7">
    <source>
        <dbReference type="ARBA" id="ARBA00022860"/>
    </source>
</evidence>
<comment type="cofactor">
    <cofactor evidence="1">
        <name>FMN</name>
        <dbReference type="ChEBI" id="CHEBI:58210"/>
    </cofactor>
</comment>
<evidence type="ECO:0000256" key="9">
    <source>
        <dbReference type="ARBA" id="ARBA00023004"/>
    </source>
</evidence>
<sequence>MPIHSAAGRPWPTPPPPPPPKDESPLETLVREALEYQDLYHLERGNSEEVKAERVKAILSEIEATGTYYHTHDELEHGGRVAWRNAPKCSNRKFWEELTLLDYRHVDTAEGMYLACLDLLETATLSCVTTTNIVVFRAQTPGTEDGPRIWNSQLIRYAGYKKPDGSVFGEKAEVEFTQMLQDDFGYTPPAEEERTRFDVLPLLLQAHPDQDPKMFSLPPQYVARVPISHPDHPEIAELGLQWYAIPAVSSLELSVGGLTYTGTPFNGGWGWLAARRGGKRPGRRGQALSRAAAAAQAAAAA</sequence>
<reference evidence="12 13" key="1">
    <citation type="journal article" date="2017" name="Mol. Biol. Evol.">
        <title>The 4-celled Tetrabaena socialis nuclear genome reveals the essential components for genetic control of cell number at the origin of multicellularity in the volvocine lineage.</title>
        <authorList>
            <person name="Featherston J."/>
            <person name="Arakaki Y."/>
            <person name="Hanschen E.R."/>
            <person name="Ferris P.J."/>
            <person name="Michod R.E."/>
            <person name="Olson B.J.S.C."/>
            <person name="Nozaki H."/>
            <person name="Durand P.M."/>
        </authorList>
    </citation>
    <scope>NUCLEOTIDE SEQUENCE [LARGE SCALE GENOMIC DNA]</scope>
    <source>
        <strain evidence="12 13">NIES-571</strain>
    </source>
</reference>
<protein>
    <recommendedName>
        <fullName evidence="3">nitric-oxide synthase (NADPH)</fullName>
        <ecNumber evidence="3">1.14.13.39</ecNumber>
    </recommendedName>
</protein>
<dbReference type="InterPro" id="IPR044944">
    <property type="entry name" value="NOS_dom_3"/>
</dbReference>
<dbReference type="EC" id="1.14.13.39" evidence="3"/>
<evidence type="ECO:0000256" key="1">
    <source>
        <dbReference type="ARBA" id="ARBA00001917"/>
    </source>
</evidence>
<keyword evidence="7" id="KW-0112">Calmodulin-binding</keyword>
<dbReference type="Gene3D" id="3.90.1230.10">
    <property type="entry name" value="Nitric Oxide Synthase, Chain A, domain 3"/>
    <property type="match status" value="1"/>
</dbReference>
<evidence type="ECO:0000256" key="10">
    <source>
        <dbReference type="SAM" id="MobiDB-lite"/>
    </source>
</evidence>
<gene>
    <name evidence="12" type="ORF">TSOC_012556</name>
</gene>
<dbReference type="GO" id="GO:0046872">
    <property type="term" value="F:metal ion binding"/>
    <property type="evidence" value="ECO:0007669"/>
    <property type="project" value="UniProtKB-KW"/>
</dbReference>
<evidence type="ECO:0000256" key="6">
    <source>
        <dbReference type="ARBA" id="ARBA00022723"/>
    </source>
</evidence>
<evidence type="ECO:0000259" key="11">
    <source>
        <dbReference type="Pfam" id="PF02898"/>
    </source>
</evidence>
<dbReference type="Pfam" id="PF02898">
    <property type="entry name" value="NO_synthase"/>
    <property type="match status" value="1"/>
</dbReference>
<dbReference type="Proteomes" id="UP000236333">
    <property type="component" value="Unassembled WGS sequence"/>
</dbReference>
<evidence type="ECO:0000313" key="12">
    <source>
        <dbReference type="EMBL" id="PNH01556.1"/>
    </source>
</evidence>
<keyword evidence="4" id="KW-0349">Heme</keyword>
<evidence type="ECO:0000256" key="3">
    <source>
        <dbReference type="ARBA" id="ARBA00012989"/>
    </source>
</evidence>
<dbReference type="InterPro" id="IPR050607">
    <property type="entry name" value="NOS"/>
</dbReference>
<evidence type="ECO:0000256" key="2">
    <source>
        <dbReference type="ARBA" id="ARBA00006267"/>
    </source>
</evidence>
<dbReference type="Gene3D" id="3.90.340.10">
    <property type="entry name" value="Nitric Oxide Synthase, Chain A, domain 1"/>
    <property type="match status" value="1"/>
</dbReference>
<accession>A0A2J7ZMR9</accession>
<dbReference type="SUPFAM" id="SSF56512">
    <property type="entry name" value="Nitric oxide (NO) synthase oxygenase domain"/>
    <property type="match status" value="1"/>
</dbReference>
<dbReference type="GO" id="GO:0004517">
    <property type="term" value="F:nitric-oxide synthase activity"/>
    <property type="evidence" value="ECO:0007669"/>
    <property type="project" value="UniProtKB-EC"/>
</dbReference>
<dbReference type="PANTHER" id="PTHR43410">
    <property type="entry name" value="NITRIC OXIDE SYNTHASE OXYGENASE"/>
    <property type="match status" value="1"/>
</dbReference>
<dbReference type="OrthoDB" id="1688044at2759"/>
<dbReference type="InterPro" id="IPR044943">
    <property type="entry name" value="NOS_dom_1"/>
</dbReference>
<keyword evidence="5" id="KW-0285">Flavoprotein</keyword>
<keyword evidence="5" id="KW-0288">FMN</keyword>
<dbReference type="InterPro" id="IPR036119">
    <property type="entry name" value="NOS_N_sf"/>
</dbReference>
<dbReference type="GO" id="GO:0005516">
    <property type="term" value="F:calmodulin binding"/>
    <property type="evidence" value="ECO:0007669"/>
    <property type="project" value="UniProtKB-KW"/>
</dbReference>
<keyword evidence="9" id="KW-0408">Iron</keyword>
<organism evidence="12 13">
    <name type="scientific">Tetrabaena socialis</name>
    <dbReference type="NCBI Taxonomy" id="47790"/>
    <lineage>
        <taxon>Eukaryota</taxon>
        <taxon>Viridiplantae</taxon>
        <taxon>Chlorophyta</taxon>
        <taxon>core chlorophytes</taxon>
        <taxon>Chlorophyceae</taxon>
        <taxon>CS clade</taxon>
        <taxon>Chlamydomonadales</taxon>
        <taxon>Tetrabaenaceae</taxon>
        <taxon>Tetrabaena</taxon>
    </lineage>
</organism>
<proteinExistence type="inferred from homology"/>
<comment type="similarity">
    <text evidence="2">Belongs to the NOS family.</text>
</comment>
<dbReference type="InterPro" id="IPR004030">
    <property type="entry name" value="NOS_N"/>
</dbReference>
<dbReference type="EMBL" id="PGGS01000859">
    <property type="protein sequence ID" value="PNH01556.1"/>
    <property type="molecule type" value="Genomic_DNA"/>
</dbReference>